<dbReference type="GO" id="GO:0042742">
    <property type="term" value="P:defense response to bacterium"/>
    <property type="evidence" value="ECO:0007669"/>
    <property type="project" value="UniProtKB-KW"/>
</dbReference>
<evidence type="ECO:0000256" key="11">
    <source>
        <dbReference type="ARBA" id="ARBA00023295"/>
    </source>
</evidence>
<evidence type="ECO:0000256" key="4">
    <source>
        <dbReference type="ARBA" id="ARBA00022525"/>
    </source>
</evidence>
<feature type="disulfide bond" evidence="13">
    <location>
        <begin position="31"/>
        <end position="37"/>
    </location>
</feature>
<dbReference type="InterPro" id="IPR023346">
    <property type="entry name" value="Lysozyme-like_dom_sf"/>
</dbReference>
<feature type="disulfide bond" evidence="13">
    <location>
        <begin position="29"/>
        <end position="138"/>
    </location>
</feature>
<dbReference type="AlphaFoldDB" id="A3KDX2"/>
<feature type="disulfide bond" evidence="13">
    <location>
        <begin position="74"/>
        <end position="80"/>
    </location>
</feature>
<dbReference type="PROSITE" id="PS51909">
    <property type="entry name" value="LYSOZYME_I"/>
    <property type="match status" value="1"/>
</dbReference>
<comment type="catalytic activity">
    <reaction evidence="1">
        <text>Hydrolysis of (1-&gt;4)-beta-linkages between N-acetylmuramic acid and N-acetyl-D-glucosamine residues in a peptidoglycan and between N-acetyl-D-glucosamine residues in chitodextrins.</text>
        <dbReference type="EC" id="3.2.1.17"/>
    </reaction>
</comment>
<evidence type="ECO:0000256" key="6">
    <source>
        <dbReference type="ARBA" id="ARBA00022638"/>
    </source>
</evidence>
<dbReference type="InterPro" id="IPR008597">
    <property type="entry name" value="Invert_lysozyme"/>
</dbReference>
<keyword evidence="11 15" id="KW-0326">Glycosidase</keyword>
<keyword evidence="10 13" id="KW-1015">Disulfide bond</keyword>
<dbReference type="EC" id="3.2.1.17" evidence="3"/>
<evidence type="ECO:0000256" key="5">
    <source>
        <dbReference type="ARBA" id="ARBA00022529"/>
    </source>
</evidence>
<evidence type="ECO:0000256" key="12">
    <source>
        <dbReference type="PIRSR" id="PIRSR608597-1"/>
    </source>
</evidence>
<evidence type="ECO:0000313" key="15">
    <source>
        <dbReference type="EMBL" id="BAF48044.2"/>
    </source>
</evidence>
<dbReference type="MEROPS" id="S81.001"/>
<organism evidence="15">
    <name type="scientific">Magallana gigas</name>
    <name type="common">Pacific oyster</name>
    <name type="synonym">Crassostrea gigas</name>
    <dbReference type="NCBI Taxonomy" id="29159"/>
    <lineage>
        <taxon>Eukaryota</taxon>
        <taxon>Metazoa</taxon>
        <taxon>Spiralia</taxon>
        <taxon>Lophotrochozoa</taxon>
        <taxon>Mollusca</taxon>
        <taxon>Bivalvia</taxon>
        <taxon>Autobranchia</taxon>
        <taxon>Pteriomorphia</taxon>
        <taxon>Ostreida</taxon>
        <taxon>Ostreoidea</taxon>
        <taxon>Ostreidae</taxon>
        <taxon>Magallana</taxon>
    </lineage>
</organism>
<feature type="chain" id="PRO_5002654626" description="lysozyme" evidence="14">
    <location>
        <begin position="21"/>
        <end position="142"/>
    </location>
</feature>
<keyword evidence="9" id="KW-0044">Antibiotic</keyword>
<gene>
    <name evidence="15" type="primary">Cg_lysoz2</name>
</gene>
<feature type="signal peptide" evidence="14">
    <location>
        <begin position="1"/>
        <end position="20"/>
    </location>
</feature>
<dbReference type="EMBL" id="AB288344">
    <property type="protein sequence ID" value="BAF48044.2"/>
    <property type="molecule type" value="mRNA"/>
</dbReference>
<evidence type="ECO:0000256" key="10">
    <source>
        <dbReference type="ARBA" id="ARBA00023157"/>
    </source>
</evidence>
<evidence type="ECO:0000256" key="3">
    <source>
        <dbReference type="ARBA" id="ARBA00012732"/>
    </source>
</evidence>
<feature type="disulfide bond" evidence="13">
    <location>
        <begin position="64"/>
        <end position="84"/>
    </location>
</feature>
<dbReference type="CAZy" id="GH22">
    <property type="family name" value="Glycoside Hydrolase Family 22"/>
</dbReference>
<reference evidence="15" key="1">
    <citation type="journal article" date="2007" name="Comp. Biochem. Physiol. B, Biochem. Mol. Biol.">
        <title>cDNA cloning and in situ hybridization of a novel lysozyme in the Pacific oyster, Crassostrea gigas.</title>
        <authorList>
            <person name="Itoh N."/>
            <person name="Takahashi K.G."/>
        </authorList>
    </citation>
    <scope>NUCLEOTIDE SEQUENCE</scope>
    <source>
        <tissue evidence="15">Mantle</tissue>
    </source>
</reference>
<proteinExistence type="evidence at transcript level"/>
<keyword evidence="7 14" id="KW-0732">Signal</keyword>
<evidence type="ECO:0000256" key="7">
    <source>
        <dbReference type="ARBA" id="ARBA00022729"/>
    </source>
</evidence>
<dbReference type="SMR" id="A3KDX2"/>
<name>A3KDX2_MAGGI</name>
<dbReference type="Gene3D" id="1.10.530.10">
    <property type="match status" value="1"/>
</dbReference>
<evidence type="ECO:0000256" key="9">
    <source>
        <dbReference type="ARBA" id="ARBA00023022"/>
    </source>
</evidence>
<evidence type="ECO:0000256" key="14">
    <source>
        <dbReference type="SAM" id="SignalP"/>
    </source>
</evidence>
<feature type="disulfide bond" evidence="13">
    <location>
        <begin position="42"/>
        <end position="51"/>
    </location>
</feature>
<dbReference type="GO" id="GO:0003796">
    <property type="term" value="F:lysozyme activity"/>
    <property type="evidence" value="ECO:0007669"/>
    <property type="project" value="UniProtKB-EC"/>
</dbReference>
<sequence length="142" mass="15718">MRNIKNIVVVFASLFVFGEGAISSTCLQCICEVESGCRAIGCRWDVNSESCGYYQIKENYWTDCHSPGSSLSQCADDFTCATNCVKSYMSHYIKYNGCTANCESYARMHNGGPSACKSTSSMHDRTNNYWRDVQAKGCDANS</sequence>
<keyword evidence="8 15" id="KW-0378">Hydrolase</keyword>
<evidence type="ECO:0000256" key="2">
    <source>
        <dbReference type="ARBA" id="ARBA00004613"/>
    </source>
</evidence>
<feature type="active site" description="Nucleophile" evidence="12">
    <location>
        <position position="45"/>
    </location>
</feature>
<dbReference type="Pfam" id="PF05497">
    <property type="entry name" value="Destabilase"/>
    <property type="match status" value="1"/>
</dbReference>
<comment type="subcellular location">
    <subcellularLocation>
        <location evidence="2">Secreted</location>
    </subcellularLocation>
</comment>
<accession>A3KDX2</accession>
<keyword evidence="4" id="KW-0964">Secreted</keyword>
<feature type="disulfide bond" evidence="13">
    <location>
        <begin position="98"/>
        <end position="116"/>
    </location>
</feature>
<evidence type="ECO:0000256" key="1">
    <source>
        <dbReference type="ARBA" id="ARBA00000632"/>
    </source>
</evidence>
<dbReference type="GO" id="GO:0031640">
    <property type="term" value="P:killing of cells of another organism"/>
    <property type="evidence" value="ECO:0007669"/>
    <property type="project" value="UniProtKB-KW"/>
</dbReference>
<keyword evidence="5" id="KW-0929">Antimicrobial</keyword>
<protein>
    <recommendedName>
        <fullName evidence="3">lysozyme</fullName>
        <ecNumber evidence="3">3.2.1.17</ecNumber>
    </recommendedName>
</protein>
<feature type="disulfide bond" evidence="13">
    <location>
        <begin position="26"/>
        <end position="102"/>
    </location>
</feature>
<feature type="active site" description="Proton donor" evidence="12">
    <location>
        <position position="34"/>
    </location>
</feature>
<keyword evidence="6" id="KW-0081">Bacteriolytic enzyme</keyword>
<dbReference type="SUPFAM" id="SSF53955">
    <property type="entry name" value="Lysozyme-like"/>
    <property type="match status" value="1"/>
</dbReference>
<evidence type="ECO:0000256" key="13">
    <source>
        <dbReference type="PIRSR" id="PIRSR608597-3"/>
    </source>
</evidence>
<dbReference type="PANTHER" id="PTHR11195">
    <property type="entry name" value="DESTABILASE-RELATED"/>
    <property type="match status" value="1"/>
</dbReference>
<dbReference type="GO" id="GO:0005576">
    <property type="term" value="C:extracellular region"/>
    <property type="evidence" value="ECO:0007669"/>
    <property type="project" value="UniProtKB-SubCell"/>
</dbReference>
<dbReference type="PANTHER" id="PTHR11195:SF13">
    <property type="entry name" value="INVERTEBRATE-TYPE LYSOZYME 2-RELATED"/>
    <property type="match status" value="1"/>
</dbReference>
<evidence type="ECO:0000256" key="8">
    <source>
        <dbReference type="ARBA" id="ARBA00022801"/>
    </source>
</evidence>